<sequence>MSEMEVDELDSEYGDAEEYEYEVDETDSGPKPFSIKTALPEPTHGRLSTQDLHKMIHDGEIDVNPEYQRDVVWPAEKQCALIESIFLNYYVPPLLFVVKNTEEEVVRVCMDGKQRLTSVQMFYSGQIPYKDPRTGKKFYYTIPEHQKGKRALVPQKFKDIFAKKLLNFVEYRDISETVERDIFQRVQMGVTLTAAEKLQAISSPYADWIRTLDSKYVQAQEDSDSLSQTLDWDIRRGRNFQCLTQLVFCCLQLPQHADATSAKKLGTWLTRIDGPPPNFKKQIEDCLREFYTIASDETLSAPFKTVKERVSPIEFVFIGVLIYVLSDYNSQFKSSEIQKLRLTVRKEHKDRRFNTRVQSTLWNFIDEAKKRATGTVGIVAMKKRKKGADEEDDDYRSAPVKAVGPAPTTRTKKVKQ</sequence>
<evidence type="ECO:0000313" key="4">
    <source>
        <dbReference type="Proteomes" id="UP000053477"/>
    </source>
</evidence>
<gene>
    <name evidence="3" type="ORF">SCHPADRAFT_850808</name>
</gene>
<feature type="region of interest" description="Disordered" evidence="1">
    <location>
        <begin position="1"/>
        <end position="46"/>
    </location>
</feature>
<feature type="compositionally biased region" description="Acidic residues" evidence="1">
    <location>
        <begin position="1"/>
        <end position="27"/>
    </location>
</feature>
<proteinExistence type="predicted"/>
<dbReference type="EMBL" id="KQ085941">
    <property type="protein sequence ID" value="KLO14629.1"/>
    <property type="molecule type" value="Genomic_DNA"/>
</dbReference>
<name>A0A0H2RS07_9AGAM</name>
<protein>
    <recommendedName>
        <fullName evidence="2">GmrSD restriction endonucleases N-terminal domain-containing protein</fullName>
    </recommendedName>
</protein>
<dbReference type="Pfam" id="PF03235">
    <property type="entry name" value="GmrSD_N"/>
    <property type="match status" value="1"/>
</dbReference>
<keyword evidence="4" id="KW-1185">Reference proteome</keyword>
<dbReference type="InParanoid" id="A0A0H2RS07"/>
<dbReference type="Proteomes" id="UP000053477">
    <property type="component" value="Unassembled WGS sequence"/>
</dbReference>
<evidence type="ECO:0000256" key="1">
    <source>
        <dbReference type="SAM" id="MobiDB-lite"/>
    </source>
</evidence>
<dbReference type="OrthoDB" id="5419821at2759"/>
<feature type="domain" description="GmrSD restriction endonucleases N-terminal" evidence="2">
    <location>
        <begin position="54"/>
        <end position="200"/>
    </location>
</feature>
<organism evidence="3 4">
    <name type="scientific">Schizopora paradoxa</name>
    <dbReference type="NCBI Taxonomy" id="27342"/>
    <lineage>
        <taxon>Eukaryota</taxon>
        <taxon>Fungi</taxon>
        <taxon>Dikarya</taxon>
        <taxon>Basidiomycota</taxon>
        <taxon>Agaricomycotina</taxon>
        <taxon>Agaricomycetes</taxon>
        <taxon>Hymenochaetales</taxon>
        <taxon>Schizoporaceae</taxon>
        <taxon>Schizopora</taxon>
    </lineage>
</organism>
<feature type="region of interest" description="Disordered" evidence="1">
    <location>
        <begin position="383"/>
        <end position="416"/>
    </location>
</feature>
<evidence type="ECO:0000313" key="3">
    <source>
        <dbReference type="EMBL" id="KLO14629.1"/>
    </source>
</evidence>
<reference evidence="3 4" key="1">
    <citation type="submission" date="2015-04" db="EMBL/GenBank/DDBJ databases">
        <title>Complete genome sequence of Schizopora paradoxa KUC8140, a cosmopolitan wood degrader in East Asia.</title>
        <authorList>
            <consortium name="DOE Joint Genome Institute"/>
            <person name="Min B."/>
            <person name="Park H."/>
            <person name="Jang Y."/>
            <person name="Kim J.-J."/>
            <person name="Kim K.H."/>
            <person name="Pangilinan J."/>
            <person name="Lipzen A."/>
            <person name="Riley R."/>
            <person name="Grigoriev I.V."/>
            <person name="Spatafora J.W."/>
            <person name="Choi I.-G."/>
        </authorList>
    </citation>
    <scope>NUCLEOTIDE SEQUENCE [LARGE SCALE GENOMIC DNA]</scope>
    <source>
        <strain evidence="3 4">KUC8140</strain>
    </source>
</reference>
<dbReference type="InterPro" id="IPR004919">
    <property type="entry name" value="GmrSD_N"/>
</dbReference>
<dbReference type="PANTHER" id="PTHR39639:SF1">
    <property type="entry name" value="DUF262 DOMAIN-CONTAINING PROTEIN"/>
    <property type="match status" value="1"/>
</dbReference>
<accession>A0A0H2RS07</accession>
<dbReference type="STRING" id="27342.A0A0H2RS07"/>
<evidence type="ECO:0000259" key="2">
    <source>
        <dbReference type="Pfam" id="PF03235"/>
    </source>
</evidence>
<dbReference type="PANTHER" id="PTHR39639">
    <property type="entry name" value="CHROMOSOME 16, WHOLE GENOME SHOTGUN SEQUENCE"/>
    <property type="match status" value="1"/>
</dbReference>
<dbReference type="AlphaFoldDB" id="A0A0H2RS07"/>